<keyword evidence="7" id="KW-1185">Reference proteome</keyword>
<dbReference type="SMART" id="SM00969">
    <property type="entry name" value="SOCS_box"/>
    <property type="match status" value="1"/>
</dbReference>
<dbReference type="GO" id="GO:0035556">
    <property type="term" value="P:intracellular signal transduction"/>
    <property type="evidence" value="ECO:0007669"/>
    <property type="project" value="InterPro"/>
</dbReference>
<dbReference type="PRINTS" id="PR01415">
    <property type="entry name" value="ANKYRIN"/>
</dbReference>
<evidence type="ECO:0000256" key="4">
    <source>
        <dbReference type="PROSITE-ProRule" id="PRU00023"/>
    </source>
</evidence>
<dbReference type="OrthoDB" id="194358at2759"/>
<dbReference type="PROSITE" id="PS50297">
    <property type="entry name" value="ANK_REP_REGION"/>
    <property type="match status" value="2"/>
</dbReference>
<name>A0A8K0A1Q5_BRALA</name>
<dbReference type="Pfam" id="PF12796">
    <property type="entry name" value="Ank_2"/>
    <property type="match status" value="1"/>
</dbReference>
<proteinExistence type="predicted"/>
<dbReference type="Gene3D" id="1.25.40.20">
    <property type="entry name" value="Ankyrin repeat-containing domain"/>
    <property type="match status" value="1"/>
</dbReference>
<evidence type="ECO:0000313" key="6">
    <source>
        <dbReference type="EMBL" id="CAH1265045.1"/>
    </source>
</evidence>
<dbReference type="PROSITE" id="PS50225">
    <property type="entry name" value="SOCS"/>
    <property type="match status" value="1"/>
</dbReference>
<dbReference type="Pfam" id="PF07525">
    <property type="entry name" value="SOCS_box"/>
    <property type="match status" value="1"/>
</dbReference>
<dbReference type="SUPFAM" id="SSF158235">
    <property type="entry name" value="SOCS box-like"/>
    <property type="match status" value="1"/>
</dbReference>
<dbReference type="InterPro" id="IPR050776">
    <property type="entry name" value="Ank_Repeat/CDKN_Inhibitor"/>
</dbReference>
<protein>
    <submittedName>
        <fullName evidence="6">ANKRD28 protein</fullName>
    </submittedName>
</protein>
<dbReference type="InterPro" id="IPR002110">
    <property type="entry name" value="Ankyrin_rpt"/>
</dbReference>
<evidence type="ECO:0000256" key="2">
    <source>
        <dbReference type="ARBA" id="ARBA00022737"/>
    </source>
</evidence>
<dbReference type="Proteomes" id="UP000838412">
    <property type="component" value="Chromosome 5"/>
</dbReference>
<dbReference type="PROSITE" id="PS50088">
    <property type="entry name" value="ANK_REPEAT"/>
    <property type="match status" value="2"/>
</dbReference>
<dbReference type="EMBL" id="OV696690">
    <property type="protein sequence ID" value="CAH1265045.1"/>
    <property type="molecule type" value="Genomic_DNA"/>
</dbReference>
<feature type="repeat" description="ANK" evidence="4">
    <location>
        <begin position="67"/>
        <end position="99"/>
    </location>
</feature>
<dbReference type="AlphaFoldDB" id="A0A8K0A1Q5"/>
<comment type="pathway">
    <text evidence="1">Protein modification; protein ubiquitination.</text>
</comment>
<dbReference type="InterPro" id="IPR036036">
    <property type="entry name" value="SOCS_box-like_dom_sf"/>
</dbReference>
<keyword evidence="2" id="KW-0677">Repeat</keyword>
<evidence type="ECO:0000259" key="5">
    <source>
        <dbReference type="PROSITE" id="PS50225"/>
    </source>
</evidence>
<dbReference type="SUPFAM" id="SSF48403">
    <property type="entry name" value="Ankyrin repeat"/>
    <property type="match status" value="1"/>
</dbReference>
<gene>
    <name evidence="6" type="primary">ANKRD28</name>
    <name evidence="6" type="ORF">BLAG_LOCUS19155</name>
</gene>
<feature type="repeat" description="ANK" evidence="4">
    <location>
        <begin position="132"/>
        <end position="164"/>
    </location>
</feature>
<evidence type="ECO:0000256" key="3">
    <source>
        <dbReference type="ARBA" id="ARBA00023043"/>
    </source>
</evidence>
<feature type="domain" description="SOCS box" evidence="5">
    <location>
        <begin position="183"/>
        <end position="232"/>
    </location>
</feature>
<dbReference type="CDD" id="cd03716">
    <property type="entry name" value="SOCS_ASB_like"/>
    <property type="match status" value="1"/>
</dbReference>
<reference evidence="6" key="1">
    <citation type="submission" date="2022-01" db="EMBL/GenBank/DDBJ databases">
        <authorList>
            <person name="Braso-Vives M."/>
        </authorList>
    </citation>
    <scope>NUCLEOTIDE SEQUENCE</scope>
</reference>
<dbReference type="PANTHER" id="PTHR24201">
    <property type="entry name" value="ANK_REP_REGION DOMAIN-CONTAINING PROTEIN"/>
    <property type="match status" value="1"/>
</dbReference>
<dbReference type="UniPathway" id="UPA00143"/>
<evidence type="ECO:0000313" key="7">
    <source>
        <dbReference type="Proteomes" id="UP000838412"/>
    </source>
</evidence>
<dbReference type="SMART" id="SM00248">
    <property type="entry name" value="ANK"/>
    <property type="match status" value="4"/>
</dbReference>
<evidence type="ECO:0000256" key="1">
    <source>
        <dbReference type="ARBA" id="ARBA00004906"/>
    </source>
</evidence>
<accession>A0A8K0A1Q5</accession>
<keyword evidence="3 4" id="KW-0040">ANK repeat</keyword>
<dbReference type="Gene3D" id="1.10.750.20">
    <property type="entry name" value="SOCS box"/>
    <property type="match status" value="1"/>
</dbReference>
<dbReference type="Pfam" id="PF13637">
    <property type="entry name" value="Ank_4"/>
    <property type="match status" value="1"/>
</dbReference>
<sequence>MGVKSSSLYMLDCRMSGQHKQTCLPRKPPNYNHNWTELHYTASHGNVEKLRAALRKGNCDVNKTDYYGKTALYWAAYKGHTECVEELILHGAMVNMQCKHGSTPLHAVASLYPDCTALLVQNGADVDVRDKWGVTPMYLSATAGQLECLRILVDTGARMTYKNQKTGEIPKQLAAHKEFWKWLHHLSRNPCSLAQLARVAIRRHLKDHRECTVAQLPLPRVLTDYVALKELDQYINRNTNN</sequence>
<dbReference type="InterPro" id="IPR001496">
    <property type="entry name" value="SOCS_box"/>
</dbReference>
<dbReference type="GO" id="GO:0016567">
    <property type="term" value="P:protein ubiquitination"/>
    <property type="evidence" value="ECO:0007669"/>
    <property type="project" value="UniProtKB-UniPathway"/>
</dbReference>
<organism evidence="6 7">
    <name type="scientific">Branchiostoma lanceolatum</name>
    <name type="common">Common lancelet</name>
    <name type="synonym">Amphioxus lanceolatum</name>
    <dbReference type="NCBI Taxonomy" id="7740"/>
    <lineage>
        <taxon>Eukaryota</taxon>
        <taxon>Metazoa</taxon>
        <taxon>Chordata</taxon>
        <taxon>Cephalochordata</taxon>
        <taxon>Leptocardii</taxon>
        <taxon>Amphioxiformes</taxon>
        <taxon>Branchiostomatidae</taxon>
        <taxon>Branchiostoma</taxon>
    </lineage>
</organism>
<dbReference type="InterPro" id="IPR036770">
    <property type="entry name" value="Ankyrin_rpt-contain_sf"/>
</dbReference>